<dbReference type="Proteomes" id="UP000439591">
    <property type="component" value="Unassembled WGS sequence"/>
</dbReference>
<dbReference type="Proteomes" id="UP000435877">
    <property type="component" value="Unassembled WGS sequence"/>
</dbReference>
<protein>
    <recommendedName>
        <fullName evidence="5">Fe-S oxidoreductase</fullName>
    </recommendedName>
</protein>
<name>A0A5S9PJN2_9GAMM</name>
<evidence type="ECO:0008006" key="5">
    <source>
        <dbReference type="Google" id="ProtNLM"/>
    </source>
</evidence>
<dbReference type="RefSeq" id="WP_235035685.1">
    <property type="nucleotide sequence ID" value="NZ_CACSIK010000002.1"/>
</dbReference>
<dbReference type="InterPro" id="IPR005358">
    <property type="entry name" value="Puta_zinc/iron-chelating_dom"/>
</dbReference>
<organism evidence="2 3">
    <name type="scientific">Zhongshania aliphaticivorans</name>
    <dbReference type="NCBI Taxonomy" id="1470434"/>
    <lineage>
        <taxon>Bacteria</taxon>
        <taxon>Pseudomonadati</taxon>
        <taxon>Pseudomonadota</taxon>
        <taxon>Gammaproteobacteria</taxon>
        <taxon>Cellvibrionales</taxon>
        <taxon>Spongiibacteraceae</taxon>
        <taxon>Zhongshania</taxon>
    </lineage>
</organism>
<accession>A0A5S9PJN2</accession>
<dbReference type="EMBL" id="CACSIM010000003">
    <property type="protein sequence ID" value="CAA0104103.1"/>
    <property type="molecule type" value="Genomic_DNA"/>
</dbReference>
<proteinExistence type="predicted"/>
<evidence type="ECO:0000313" key="3">
    <source>
        <dbReference type="Proteomes" id="UP000435877"/>
    </source>
</evidence>
<dbReference type="AlphaFoldDB" id="A0A5S9PJN2"/>
<dbReference type="Pfam" id="PF03692">
    <property type="entry name" value="CxxCxxCC"/>
    <property type="match status" value="1"/>
</dbReference>
<evidence type="ECO:0000313" key="1">
    <source>
        <dbReference type="EMBL" id="CAA0104103.1"/>
    </source>
</evidence>
<reference evidence="3 4" key="1">
    <citation type="submission" date="2019-11" db="EMBL/GenBank/DDBJ databases">
        <authorList>
            <person name="Holert J."/>
        </authorList>
    </citation>
    <scope>NUCLEOTIDE SEQUENCE [LARGE SCALE GENOMIC DNA]</scope>
    <source>
        <strain evidence="1">BC3_2A</strain>
        <strain evidence="2">SB11_1A</strain>
    </source>
</reference>
<dbReference type="EMBL" id="CACSIK010000002">
    <property type="protein sequence ID" value="CAA0104281.1"/>
    <property type="molecule type" value="Genomic_DNA"/>
</dbReference>
<keyword evidence="3" id="KW-1185">Reference proteome</keyword>
<evidence type="ECO:0000313" key="4">
    <source>
        <dbReference type="Proteomes" id="UP000439591"/>
    </source>
</evidence>
<evidence type="ECO:0000313" key="2">
    <source>
        <dbReference type="EMBL" id="CAA0104281.1"/>
    </source>
</evidence>
<gene>
    <name evidence="2" type="ORF">IHBHHGIJ_02727</name>
    <name evidence="1" type="ORF">KFEGEMFD_02099</name>
</gene>
<sequence>MSIKNATEQTIATDTHSDNVVSCSACRASCCRLEVMLISETGVPERFIQRDKWGGEVMKRLADGWCAALDRDTKLCSIYDNRPYICREFATNSFECLEEYEPR</sequence>